<dbReference type="SMART" id="SM00283">
    <property type="entry name" value="MA"/>
    <property type="match status" value="1"/>
</dbReference>
<feature type="coiled-coil region" evidence="7">
    <location>
        <begin position="156"/>
        <end position="190"/>
    </location>
</feature>
<evidence type="ECO:0000256" key="7">
    <source>
        <dbReference type="SAM" id="Coils"/>
    </source>
</evidence>
<dbReference type="EMBL" id="BOVJ01000196">
    <property type="protein sequence ID" value="GIQ66621.1"/>
    <property type="molecule type" value="Genomic_DNA"/>
</dbReference>
<dbReference type="SUPFAM" id="SSF58104">
    <property type="entry name" value="Methyl-accepting chemotaxis protein (MCP) signaling domain"/>
    <property type="match status" value="1"/>
</dbReference>
<feature type="domain" description="HAMP" evidence="10">
    <location>
        <begin position="62"/>
        <end position="115"/>
    </location>
</feature>
<evidence type="ECO:0000256" key="6">
    <source>
        <dbReference type="PROSITE-ProRule" id="PRU00284"/>
    </source>
</evidence>
<evidence type="ECO:0008006" key="13">
    <source>
        <dbReference type="Google" id="ProtNLM"/>
    </source>
</evidence>
<dbReference type="InterPro" id="IPR004090">
    <property type="entry name" value="Chemotax_Me-accpt_rcpt"/>
</dbReference>
<proteinExistence type="inferred from homology"/>
<dbReference type="RefSeq" id="WP_213531206.1">
    <property type="nucleotide sequence ID" value="NZ_BOVJ01000196.1"/>
</dbReference>
<dbReference type="Pfam" id="PF00015">
    <property type="entry name" value="MCPsignal"/>
    <property type="match status" value="1"/>
</dbReference>
<name>A0ABQ4NEM5_9BACL</name>
<dbReference type="Pfam" id="PF00672">
    <property type="entry name" value="HAMP"/>
    <property type="match status" value="1"/>
</dbReference>
<keyword evidence="3 8" id="KW-0472">Membrane</keyword>
<keyword evidence="4 6" id="KW-0807">Transducer</keyword>
<keyword evidence="8" id="KW-1133">Transmembrane helix</keyword>
<keyword evidence="7" id="KW-0175">Coiled coil</keyword>
<dbReference type="PANTHER" id="PTHR32089:SF112">
    <property type="entry name" value="LYSOZYME-LIKE PROTEIN-RELATED"/>
    <property type="match status" value="1"/>
</dbReference>
<gene>
    <name evidence="11" type="ORF">PACILC2_51890</name>
</gene>
<dbReference type="InterPro" id="IPR003660">
    <property type="entry name" value="HAMP_dom"/>
</dbReference>
<accession>A0ABQ4NEM5</accession>
<feature type="transmembrane region" description="Helical" evidence="8">
    <location>
        <begin position="39"/>
        <end position="57"/>
    </location>
</feature>
<evidence type="ECO:0000313" key="11">
    <source>
        <dbReference type="EMBL" id="GIQ66621.1"/>
    </source>
</evidence>
<dbReference type="PRINTS" id="PR00260">
    <property type="entry name" value="CHEMTRNSDUCR"/>
</dbReference>
<keyword evidence="8" id="KW-0812">Transmembrane</keyword>
<comment type="similarity">
    <text evidence="5">Belongs to the methyl-accepting chemotaxis (MCP) protein family.</text>
</comment>
<organism evidence="11 12">
    <name type="scientific">Paenibacillus cisolokensis</name>
    <dbReference type="NCBI Taxonomy" id="1658519"/>
    <lineage>
        <taxon>Bacteria</taxon>
        <taxon>Bacillati</taxon>
        <taxon>Bacillota</taxon>
        <taxon>Bacilli</taxon>
        <taxon>Bacillales</taxon>
        <taxon>Paenibacillaceae</taxon>
        <taxon>Paenibacillus</taxon>
    </lineage>
</organism>
<comment type="subcellular location">
    <subcellularLocation>
        <location evidence="1">Cell membrane</location>
    </subcellularLocation>
</comment>
<evidence type="ECO:0000256" key="1">
    <source>
        <dbReference type="ARBA" id="ARBA00004236"/>
    </source>
</evidence>
<evidence type="ECO:0000256" key="8">
    <source>
        <dbReference type="SAM" id="Phobius"/>
    </source>
</evidence>
<dbReference type="SMART" id="SM00304">
    <property type="entry name" value="HAMP"/>
    <property type="match status" value="1"/>
</dbReference>
<evidence type="ECO:0000256" key="4">
    <source>
        <dbReference type="ARBA" id="ARBA00023224"/>
    </source>
</evidence>
<keyword evidence="12" id="KW-1185">Reference proteome</keyword>
<evidence type="ECO:0000259" key="10">
    <source>
        <dbReference type="PROSITE" id="PS50885"/>
    </source>
</evidence>
<evidence type="ECO:0000259" key="9">
    <source>
        <dbReference type="PROSITE" id="PS50111"/>
    </source>
</evidence>
<dbReference type="Proteomes" id="UP000680304">
    <property type="component" value="Unassembled WGS sequence"/>
</dbReference>
<dbReference type="InterPro" id="IPR004089">
    <property type="entry name" value="MCPsignal_dom"/>
</dbReference>
<dbReference type="PROSITE" id="PS50885">
    <property type="entry name" value="HAMP"/>
    <property type="match status" value="1"/>
</dbReference>
<dbReference type="Gene3D" id="1.10.287.950">
    <property type="entry name" value="Methyl-accepting chemotaxis protein"/>
    <property type="match status" value="1"/>
</dbReference>
<evidence type="ECO:0000256" key="2">
    <source>
        <dbReference type="ARBA" id="ARBA00022475"/>
    </source>
</evidence>
<evidence type="ECO:0000256" key="5">
    <source>
        <dbReference type="ARBA" id="ARBA00029447"/>
    </source>
</evidence>
<comment type="caution">
    <text evidence="11">The sequence shown here is derived from an EMBL/GenBank/DDBJ whole genome shotgun (WGS) entry which is preliminary data.</text>
</comment>
<reference evidence="11 12" key="1">
    <citation type="submission" date="2021-04" db="EMBL/GenBank/DDBJ databases">
        <title>Draft genome sequence of Paenibacillus cisolokensis, LC2-13A.</title>
        <authorList>
            <person name="Uke A."/>
            <person name="Chhe C."/>
            <person name="Baramee S."/>
            <person name="Kosugi A."/>
        </authorList>
    </citation>
    <scope>NUCLEOTIDE SEQUENCE [LARGE SCALE GENOMIC DNA]</scope>
    <source>
        <strain evidence="11 12">LC2-13A</strain>
    </source>
</reference>
<evidence type="ECO:0000256" key="3">
    <source>
        <dbReference type="ARBA" id="ARBA00023136"/>
    </source>
</evidence>
<sequence length="421" mass="46138">MQWFYSLSLRKKLLTGCYAIALLLSAAMVLTTSLSGGSFWAALIVALALLCVVYPVVRVIERAIGGSIEEMTSIAFRISKGDFTQKVDMNSSMASLGELGHSFNSMIDKLREILNNTMNLTRHVTEASHSIHSRNQELKTVMEQVAASAGELATGANEISRDVGDMTESIREIEEQVASYADSTREMNRRSEQTLQLVEQGRQAVDTQAEGMKRNVEATAKVAETIADLAKNAEGISAITRTISDLAEQTNLLSLNASIEAARAGEHGKGFAVVAQEVRKLAEESSTATKEVFGLVRNIDTGIQQAIEHMRANEEIVRLQNELLKDSERIFEEIVQSMRFISEQISAFAGQSDSMLDSARHIAGAIQNISAITQQAAAGTEQMSSSMNEQIASLQNVVEDTNRMLQMVSQLQRTIQIFKLQ</sequence>
<keyword evidence="2" id="KW-1003">Cell membrane</keyword>
<dbReference type="PANTHER" id="PTHR32089">
    <property type="entry name" value="METHYL-ACCEPTING CHEMOTAXIS PROTEIN MCPB"/>
    <property type="match status" value="1"/>
</dbReference>
<feature type="domain" description="Methyl-accepting transducer" evidence="9">
    <location>
        <begin position="134"/>
        <end position="384"/>
    </location>
</feature>
<dbReference type="CDD" id="cd06225">
    <property type="entry name" value="HAMP"/>
    <property type="match status" value="1"/>
</dbReference>
<dbReference type="PROSITE" id="PS50111">
    <property type="entry name" value="CHEMOTAXIS_TRANSDUC_2"/>
    <property type="match status" value="1"/>
</dbReference>
<dbReference type="Gene3D" id="6.10.340.10">
    <property type="match status" value="1"/>
</dbReference>
<protein>
    <recommendedName>
        <fullName evidence="13">Chemotaxis protein</fullName>
    </recommendedName>
</protein>
<evidence type="ECO:0000313" key="12">
    <source>
        <dbReference type="Proteomes" id="UP000680304"/>
    </source>
</evidence>